<dbReference type="SUPFAM" id="SSF103481">
    <property type="entry name" value="Multidrug resistance efflux transporter EmrE"/>
    <property type="match status" value="2"/>
</dbReference>
<organism evidence="8 9">
    <name type="scientific">Ruminococcus difficilis</name>
    <dbReference type="NCBI Taxonomy" id="2763069"/>
    <lineage>
        <taxon>Bacteria</taxon>
        <taxon>Bacillati</taxon>
        <taxon>Bacillota</taxon>
        <taxon>Clostridia</taxon>
        <taxon>Eubacteriales</taxon>
        <taxon>Oscillospiraceae</taxon>
        <taxon>Ruminococcus</taxon>
    </lineage>
</organism>
<feature type="transmembrane region" description="Helical" evidence="6">
    <location>
        <begin position="32"/>
        <end position="51"/>
    </location>
</feature>
<feature type="domain" description="EamA" evidence="7">
    <location>
        <begin position="9"/>
        <end position="135"/>
    </location>
</feature>
<feature type="transmembrane region" description="Helical" evidence="6">
    <location>
        <begin position="207"/>
        <end position="226"/>
    </location>
</feature>
<proteinExistence type="inferred from homology"/>
<accession>A0A934U1Y7</accession>
<feature type="transmembrane region" description="Helical" evidence="6">
    <location>
        <begin position="263"/>
        <end position="281"/>
    </location>
</feature>
<evidence type="ECO:0000256" key="6">
    <source>
        <dbReference type="SAM" id="Phobius"/>
    </source>
</evidence>
<dbReference type="RefSeq" id="WP_201427037.1">
    <property type="nucleotide sequence ID" value="NZ_JAEQMG010000042.1"/>
</dbReference>
<evidence type="ECO:0000256" key="2">
    <source>
        <dbReference type="ARBA" id="ARBA00007362"/>
    </source>
</evidence>
<dbReference type="Gene3D" id="1.10.3730.20">
    <property type="match status" value="2"/>
</dbReference>
<feature type="domain" description="EamA" evidence="7">
    <location>
        <begin position="145"/>
        <end position="276"/>
    </location>
</feature>
<dbReference type="AlphaFoldDB" id="A0A934U1Y7"/>
<dbReference type="GO" id="GO:0016020">
    <property type="term" value="C:membrane"/>
    <property type="evidence" value="ECO:0007669"/>
    <property type="project" value="UniProtKB-SubCell"/>
</dbReference>
<keyword evidence="3 6" id="KW-0812">Transmembrane</keyword>
<evidence type="ECO:0000256" key="5">
    <source>
        <dbReference type="ARBA" id="ARBA00023136"/>
    </source>
</evidence>
<reference evidence="8" key="1">
    <citation type="submission" date="2021-01" db="EMBL/GenBank/DDBJ databases">
        <title>Genome public.</title>
        <authorList>
            <person name="Liu C."/>
            <person name="Sun Q."/>
        </authorList>
    </citation>
    <scope>NUCLEOTIDE SEQUENCE</scope>
    <source>
        <strain evidence="8">M6</strain>
    </source>
</reference>
<protein>
    <submittedName>
        <fullName evidence="8">EamA family transporter</fullName>
    </submittedName>
</protein>
<feature type="transmembrane region" description="Helical" evidence="6">
    <location>
        <begin position="238"/>
        <end position="257"/>
    </location>
</feature>
<dbReference type="PANTHER" id="PTHR32322">
    <property type="entry name" value="INNER MEMBRANE TRANSPORTER"/>
    <property type="match status" value="1"/>
</dbReference>
<dbReference type="InterPro" id="IPR050638">
    <property type="entry name" value="AA-Vitamin_Transporters"/>
</dbReference>
<feature type="transmembrane region" description="Helical" evidence="6">
    <location>
        <begin position="63"/>
        <end position="82"/>
    </location>
</feature>
<comment type="subcellular location">
    <subcellularLocation>
        <location evidence="1">Membrane</location>
        <topology evidence="1">Multi-pass membrane protein</topology>
    </subcellularLocation>
</comment>
<dbReference type="EMBL" id="JAEQMG010000042">
    <property type="protein sequence ID" value="MBK6087884.1"/>
    <property type="molecule type" value="Genomic_DNA"/>
</dbReference>
<comment type="similarity">
    <text evidence="2">Belongs to the EamA transporter family.</text>
</comment>
<dbReference type="PANTHER" id="PTHR32322:SF2">
    <property type="entry name" value="EAMA DOMAIN-CONTAINING PROTEIN"/>
    <property type="match status" value="1"/>
</dbReference>
<comment type="caution">
    <text evidence="8">The sequence shown here is derived from an EMBL/GenBank/DDBJ whole genome shotgun (WGS) entry which is preliminary data.</text>
</comment>
<evidence type="ECO:0000313" key="8">
    <source>
        <dbReference type="EMBL" id="MBK6087884.1"/>
    </source>
</evidence>
<dbReference type="Pfam" id="PF00892">
    <property type="entry name" value="EamA"/>
    <property type="match status" value="2"/>
</dbReference>
<name>A0A934U1Y7_9FIRM</name>
<feature type="transmembrane region" description="Helical" evidence="6">
    <location>
        <begin position="177"/>
        <end position="195"/>
    </location>
</feature>
<feature type="transmembrane region" description="Helical" evidence="6">
    <location>
        <begin position="145"/>
        <end position="165"/>
    </location>
</feature>
<keyword evidence="5 6" id="KW-0472">Membrane</keyword>
<feature type="transmembrane region" description="Helical" evidence="6">
    <location>
        <begin position="121"/>
        <end position="139"/>
    </location>
</feature>
<gene>
    <name evidence="8" type="ORF">JKK62_04330</name>
</gene>
<evidence type="ECO:0000256" key="3">
    <source>
        <dbReference type="ARBA" id="ARBA00022692"/>
    </source>
</evidence>
<sequence>MKRSYMKYFAALLLFGFNGIVASFIDLSSYEIVLLRTFIGSVLLIALFFLTRNKLTFYQYKNDSLFLLLSGIAMGTSWMFLYEAYAQIGVSIASLCYYCGPVIVMALSPLLFREKLTASKLCGFAAVLIGIILVNGSAFDGNGNLWGIFCGLMSAVMYAAMVICNKKARRITGKENATLQLLVSFLTVFIFVLFKQGLTVHLHTEDIIPVLILGLFNTGIGCYFYFSSIGKLPVQTVAVCGYLEPLSAVVFSVIVLHETMLPIRILGAALIIGGAVSSELVKRKTS</sequence>
<feature type="transmembrane region" description="Helical" evidence="6">
    <location>
        <begin position="88"/>
        <end position="112"/>
    </location>
</feature>
<evidence type="ECO:0000259" key="7">
    <source>
        <dbReference type="Pfam" id="PF00892"/>
    </source>
</evidence>
<evidence type="ECO:0000256" key="1">
    <source>
        <dbReference type="ARBA" id="ARBA00004141"/>
    </source>
</evidence>
<dbReference type="InterPro" id="IPR037185">
    <property type="entry name" value="EmrE-like"/>
</dbReference>
<dbReference type="Proteomes" id="UP000633365">
    <property type="component" value="Unassembled WGS sequence"/>
</dbReference>
<keyword evidence="9" id="KW-1185">Reference proteome</keyword>
<keyword evidence="4 6" id="KW-1133">Transmembrane helix</keyword>
<evidence type="ECO:0000256" key="4">
    <source>
        <dbReference type="ARBA" id="ARBA00022989"/>
    </source>
</evidence>
<evidence type="ECO:0000313" key="9">
    <source>
        <dbReference type="Proteomes" id="UP000633365"/>
    </source>
</evidence>
<dbReference type="InterPro" id="IPR000620">
    <property type="entry name" value="EamA_dom"/>
</dbReference>